<protein>
    <submittedName>
        <fullName evidence="1">Uncharacterized protein</fullName>
    </submittedName>
</protein>
<sequence>MHGMQEVGGSIPPSSTKFHLVCHVSKKIQAVAAWSRLG</sequence>
<gene>
    <name evidence="1" type="ORF">GPAL_3566</name>
</gene>
<dbReference type="Proteomes" id="UP000006251">
    <property type="component" value="Unassembled WGS sequence"/>
</dbReference>
<dbReference type="EMBL" id="BAEQ01000056">
    <property type="protein sequence ID" value="GAC30411.1"/>
    <property type="molecule type" value="Genomic_DNA"/>
</dbReference>
<keyword evidence="2" id="KW-1185">Reference proteome</keyword>
<dbReference type="AlphaFoldDB" id="K6Z2I5"/>
<accession>K6Z2I5</accession>
<organism evidence="1 2">
    <name type="scientific">Brumicola pallidula DSM 14239 = ACAM 615</name>
    <dbReference type="NCBI Taxonomy" id="1121922"/>
    <lineage>
        <taxon>Bacteria</taxon>
        <taxon>Pseudomonadati</taxon>
        <taxon>Pseudomonadota</taxon>
        <taxon>Gammaproteobacteria</taxon>
        <taxon>Alteromonadales</taxon>
        <taxon>Alteromonadaceae</taxon>
        <taxon>Brumicola</taxon>
    </lineage>
</organism>
<comment type="caution">
    <text evidence="1">The sequence shown here is derived from an EMBL/GenBank/DDBJ whole genome shotgun (WGS) entry which is preliminary data.</text>
</comment>
<evidence type="ECO:0000313" key="2">
    <source>
        <dbReference type="Proteomes" id="UP000006251"/>
    </source>
</evidence>
<evidence type="ECO:0000313" key="1">
    <source>
        <dbReference type="EMBL" id="GAC30411.1"/>
    </source>
</evidence>
<name>K6Z2I5_9ALTE</name>
<reference evidence="2" key="1">
    <citation type="journal article" date="2014" name="Environ. Microbiol.">
        <title>Comparative genomics of the marine bacterial genus Glaciecola reveals the high degree of genomic diversity and genomic characteristic for cold adaptation.</title>
        <authorList>
            <person name="Qin Q.L."/>
            <person name="Xie B.B."/>
            <person name="Yu Y."/>
            <person name="Shu Y.L."/>
            <person name="Rong J.C."/>
            <person name="Zhang Y.J."/>
            <person name="Zhao D.L."/>
            <person name="Chen X.L."/>
            <person name="Zhang X.Y."/>
            <person name="Chen B."/>
            <person name="Zhou B.C."/>
            <person name="Zhang Y.Z."/>
        </authorList>
    </citation>
    <scope>NUCLEOTIDE SEQUENCE [LARGE SCALE GENOMIC DNA]</scope>
    <source>
        <strain evidence="2">ACAM 615</strain>
    </source>
</reference>
<proteinExistence type="predicted"/>